<reference evidence="6 7" key="1">
    <citation type="submission" date="2023-07" db="EMBL/GenBank/DDBJ databases">
        <title>Sorghum-associated microbial communities from plants grown in Nebraska, USA.</title>
        <authorList>
            <person name="Schachtman D."/>
        </authorList>
    </citation>
    <scope>NUCLEOTIDE SEQUENCE [LARGE SCALE GENOMIC DNA]</scope>
    <source>
        <strain evidence="6 7">4249</strain>
    </source>
</reference>
<dbReference type="InterPro" id="IPR014710">
    <property type="entry name" value="RmlC-like_jellyroll"/>
</dbReference>
<gene>
    <name evidence="6" type="ORF">J2W49_001812</name>
</gene>
<dbReference type="Proteomes" id="UP001265700">
    <property type="component" value="Unassembled WGS sequence"/>
</dbReference>
<evidence type="ECO:0000259" key="4">
    <source>
        <dbReference type="PROSITE" id="PS50042"/>
    </source>
</evidence>
<keyword evidence="7" id="KW-1185">Reference proteome</keyword>
<evidence type="ECO:0000256" key="1">
    <source>
        <dbReference type="ARBA" id="ARBA00023015"/>
    </source>
</evidence>
<dbReference type="InterPro" id="IPR012318">
    <property type="entry name" value="HTH_CRP"/>
</dbReference>
<dbReference type="SUPFAM" id="SSF46785">
    <property type="entry name" value="Winged helix' DNA-binding domain"/>
    <property type="match status" value="1"/>
</dbReference>
<dbReference type="PANTHER" id="PTHR24567:SF74">
    <property type="entry name" value="HTH-TYPE TRANSCRIPTIONAL REGULATOR ARCR"/>
    <property type="match status" value="1"/>
</dbReference>
<dbReference type="InterPro" id="IPR000595">
    <property type="entry name" value="cNMP-bd_dom"/>
</dbReference>
<accession>A0ABU1WLD7</accession>
<dbReference type="Pfam" id="PF00027">
    <property type="entry name" value="cNMP_binding"/>
    <property type="match status" value="1"/>
</dbReference>
<sequence length="237" mass="26511">MTPASRAEQNAVWKPTLLGNAWYASCPAVLQDALLLHGRLRKVSAGGRVFEHGATDHALYCVLSGQVQAYYPDASGAMPLLATLDPSHWFGEMSFIDGEPRSHVAVAEQQALLLSVARADLMPFLDQHAWCWRDIARLAVSKLRRAYQLIPLDAQLPARSRLIKRLWLVAHGYGFKEDAPRTRLHLSQDQLASTLGMTRQTVNKVLRELELQGLVKLHYGEVELLNLPGWQQIMQTA</sequence>
<dbReference type="InterPro" id="IPR036390">
    <property type="entry name" value="WH_DNA-bd_sf"/>
</dbReference>
<evidence type="ECO:0000256" key="2">
    <source>
        <dbReference type="ARBA" id="ARBA00023125"/>
    </source>
</evidence>
<comment type="caution">
    <text evidence="6">The sequence shown here is derived from an EMBL/GenBank/DDBJ whole genome shotgun (WGS) entry which is preliminary data.</text>
</comment>
<organism evidence="6 7">
    <name type="scientific">Hydrogenophaga palleronii</name>
    <dbReference type="NCBI Taxonomy" id="65655"/>
    <lineage>
        <taxon>Bacteria</taxon>
        <taxon>Pseudomonadati</taxon>
        <taxon>Pseudomonadota</taxon>
        <taxon>Betaproteobacteria</taxon>
        <taxon>Burkholderiales</taxon>
        <taxon>Comamonadaceae</taxon>
        <taxon>Hydrogenophaga</taxon>
    </lineage>
</organism>
<evidence type="ECO:0000313" key="7">
    <source>
        <dbReference type="Proteomes" id="UP001265700"/>
    </source>
</evidence>
<dbReference type="InterPro" id="IPR036388">
    <property type="entry name" value="WH-like_DNA-bd_sf"/>
</dbReference>
<dbReference type="PRINTS" id="PR00034">
    <property type="entry name" value="HTHCRP"/>
</dbReference>
<dbReference type="RefSeq" id="WP_310314581.1">
    <property type="nucleotide sequence ID" value="NZ_JAVDWU010000003.1"/>
</dbReference>
<proteinExistence type="predicted"/>
<keyword evidence="3" id="KW-0804">Transcription</keyword>
<dbReference type="Pfam" id="PF13545">
    <property type="entry name" value="HTH_Crp_2"/>
    <property type="match status" value="1"/>
</dbReference>
<dbReference type="PROSITE" id="PS50042">
    <property type="entry name" value="CNMP_BINDING_3"/>
    <property type="match status" value="1"/>
</dbReference>
<dbReference type="Gene3D" id="1.10.10.10">
    <property type="entry name" value="Winged helix-like DNA-binding domain superfamily/Winged helix DNA-binding domain"/>
    <property type="match status" value="1"/>
</dbReference>
<dbReference type="SUPFAM" id="SSF51206">
    <property type="entry name" value="cAMP-binding domain-like"/>
    <property type="match status" value="1"/>
</dbReference>
<dbReference type="PROSITE" id="PS51063">
    <property type="entry name" value="HTH_CRP_2"/>
    <property type="match status" value="1"/>
</dbReference>
<evidence type="ECO:0000256" key="3">
    <source>
        <dbReference type="ARBA" id="ARBA00023163"/>
    </source>
</evidence>
<dbReference type="Gene3D" id="2.60.120.10">
    <property type="entry name" value="Jelly Rolls"/>
    <property type="match status" value="1"/>
</dbReference>
<dbReference type="SMART" id="SM00419">
    <property type="entry name" value="HTH_CRP"/>
    <property type="match status" value="1"/>
</dbReference>
<name>A0ABU1WLD7_9BURK</name>
<dbReference type="EMBL" id="JAVDWU010000003">
    <property type="protein sequence ID" value="MDR7149857.1"/>
    <property type="molecule type" value="Genomic_DNA"/>
</dbReference>
<evidence type="ECO:0000313" key="6">
    <source>
        <dbReference type="EMBL" id="MDR7149857.1"/>
    </source>
</evidence>
<keyword evidence="2" id="KW-0238">DNA-binding</keyword>
<dbReference type="SMART" id="SM00100">
    <property type="entry name" value="cNMP"/>
    <property type="match status" value="1"/>
</dbReference>
<feature type="domain" description="HTH crp-type" evidence="5">
    <location>
        <begin position="156"/>
        <end position="228"/>
    </location>
</feature>
<keyword evidence="1" id="KW-0805">Transcription regulation</keyword>
<dbReference type="CDD" id="cd00038">
    <property type="entry name" value="CAP_ED"/>
    <property type="match status" value="1"/>
</dbReference>
<dbReference type="PANTHER" id="PTHR24567">
    <property type="entry name" value="CRP FAMILY TRANSCRIPTIONAL REGULATORY PROTEIN"/>
    <property type="match status" value="1"/>
</dbReference>
<dbReference type="InterPro" id="IPR050397">
    <property type="entry name" value="Env_Response_Regulators"/>
</dbReference>
<evidence type="ECO:0000259" key="5">
    <source>
        <dbReference type="PROSITE" id="PS51063"/>
    </source>
</evidence>
<protein>
    <submittedName>
        <fullName evidence="6">CRP-like cAMP-binding protein</fullName>
    </submittedName>
</protein>
<dbReference type="InterPro" id="IPR018490">
    <property type="entry name" value="cNMP-bd_dom_sf"/>
</dbReference>
<feature type="domain" description="Cyclic nucleotide-binding" evidence="4">
    <location>
        <begin position="41"/>
        <end position="125"/>
    </location>
</feature>